<dbReference type="PROSITE" id="PS50977">
    <property type="entry name" value="HTH_TETR_2"/>
    <property type="match status" value="1"/>
</dbReference>
<dbReference type="Gene3D" id="1.10.357.10">
    <property type="entry name" value="Tetracycline Repressor, domain 2"/>
    <property type="match status" value="1"/>
</dbReference>
<dbReference type="SUPFAM" id="SSF46689">
    <property type="entry name" value="Homeodomain-like"/>
    <property type="match status" value="1"/>
</dbReference>
<reference evidence="6 7" key="1">
    <citation type="submission" date="2019-10" db="EMBL/GenBank/DDBJ databases">
        <title>Glycomyces albidus sp. nov., a novel actinomycete isolated from rhizosphere soil of wheat (Triticum aestivum L.).</title>
        <authorList>
            <person name="Qian L."/>
        </authorList>
    </citation>
    <scope>NUCLEOTIDE SEQUENCE [LARGE SCALE GENOMIC DNA]</scope>
    <source>
        <strain evidence="6 7">NEAU-7082</strain>
    </source>
</reference>
<comment type="caution">
    <text evidence="6">The sequence shown here is derived from an EMBL/GenBank/DDBJ whole genome shotgun (WGS) entry which is preliminary data.</text>
</comment>
<keyword evidence="1" id="KW-0805">Transcription regulation</keyword>
<keyword evidence="2 4" id="KW-0238">DNA-binding</keyword>
<evidence type="ECO:0000256" key="3">
    <source>
        <dbReference type="ARBA" id="ARBA00023163"/>
    </source>
</evidence>
<dbReference type="RefSeq" id="WP_153023345.1">
    <property type="nucleotide sequence ID" value="NZ_WIAO01000001.1"/>
</dbReference>
<dbReference type="Proteomes" id="UP000477750">
    <property type="component" value="Unassembled WGS sequence"/>
</dbReference>
<dbReference type="PROSITE" id="PS01081">
    <property type="entry name" value="HTH_TETR_1"/>
    <property type="match status" value="1"/>
</dbReference>
<gene>
    <name evidence="6" type="ORF">GFD30_00985</name>
</gene>
<evidence type="ECO:0000259" key="5">
    <source>
        <dbReference type="PROSITE" id="PS50977"/>
    </source>
</evidence>
<protein>
    <submittedName>
        <fullName evidence="6">TetR family transcriptional regulator</fullName>
    </submittedName>
</protein>
<dbReference type="PANTHER" id="PTHR30055:SF234">
    <property type="entry name" value="HTH-TYPE TRANSCRIPTIONAL REGULATOR BETI"/>
    <property type="match status" value="1"/>
</dbReference>
<dbReference type="GO" id="GO:0003700">
    <property type="term" value="F:DNA-binding transcription factor activity"/>
    <property type="evidence" value="ECO:0007669"/>
    <property type="project" value="TreeGrafter"/>
</dbReference>
<dbReference type="AlphaFoldDB" id="A0A6L5G3Z5"/>
<accession>A0A6L5G3Z5</accession>
<feature type="DNA-binding region" description="H-T-H motif" evidence="4">
    <location>
        <begin position="37"/>
        <end position="56"/>
    </location>
</feature>
<keyword evidence="3" id="KW-0804">Transcription</keyword>
<dbReference type="InterPro" id="IPR041347">
    <property type="entry name" value="MftR_C"/>
</dbReference>
<dbReference type="InterPro" id="IPR001647">
    <property type="entry name" value="HTH_TetR"/>
</dbReference>
<dbReference type="InterPro" id="IPR050109">
    <property type="entry name" value="HTH-type_TetR-like_transc_reg"/>
</dbReference>
<evidence type="ECO:0000256" key="2">
    <source>
        <dbReference type="ARBA" id="ARBA00023125"/>
    </source>
</evidence>
<dbReference type="GO" id="GO:0000976">
    <property type="term" value="F:transcription cis-regulatory region binding"/>
    <property type="evidence" value="ECO:0007669"/>
    <property type="project" value="TreeGrafter"/>
</dbReference>
<dbReference type="Pfam" id="PF00440">
    <property type="entry name" value="TetR_N"/>
    <property type="match status" value="1"/>
</dbReference>
<evidence type="ECO:0000256" key="4">
    <source>
        <dbReference type="PROSITE-ProRule" id="PRU00335"/>
    </source>
</evidence>
<evidence type="ECO:0000313" key="6">
    <source>
        <dbReference type="EMBL" id="MQM24158.1"/>
    </source>
</evidence>
<dbReference type="InterPro" id="IPR023772">
    <property type="entry name" value="DNA-bd_HTH_TetR-type_CS"/>
</dbReference>
<evidence type="ECO:0000313" key="7">
    <source>
        <dbReference type="Proteomes" id="UP000477750"/>
    </source>
</evidence>
<dbReference type="EMBL" id="WIAO01000001">
    <property type="protein sequence ID" value="MQM24158.1"/>
    <property type="molecule type" value="Genomic_DNA"/>
</dbReference>
<name>A0A6L5G3Z5_9ACTN</name>
<dbReference type="Gene3D" id="1.10.10.60">
    <property type="entry name" value="Homeodomain-like"/>
    <property type="match status" value="1"/>
</dbReference>
<proteinExistence type="predicted"/>
<organism evidence="6 7">
    <name type="scientific">Glycomyces albidus</name>
    <dbReference type="NCBI Taxonomy" id="2656774"/>
    <lineage>
        <taxon>Bacteria</taxon>
        <taxon>Bacillati</taxon>
        <taxon>Actinomycetota</taxon>
        <taxon>Actinomycetes</taxon>
        <taxon>Glycomycetales</taxon>
        <taxon>Glycomycetaceae</taxon>
        <taxon>Glycomyces</taxon>
    </lineage>
</organism>
<dbReference type="Pfam" id="PF17754">
    <property type="entry name" value="TetR_C_14"/>
    <property type="match status" value="1"/>
</dbReference>
<sequence length="213" mass="23651">MAESTGLRERKKAATKAALSEATFRLAIAKQGVENVTAEEIAAEAGVSTRTFHNYFPSKEAALLYDFEQTTGQLLAHLRERSRKQPIWHAFRDAMIDMRFDEKFDIDAMRCREQLIHASPSLIKEQSGQFMALFTEAIDIVAASTGTSKDDLYPRLLLGAALVTMKSSTEHWIADPGDRTLAQTITEAFAVFERGITQPPPAPETSPDARPHN</sequence>
<keyword evidence="7" id="KW-1185">Reference proteome</keyword>
<evidence type="ECO:0000256" key="1">
    <source>
        <dbReference type="ARBA" id="ARBA00023015"/>
    </source>
</evidence>
<feature type="domain" description="HTH tetR-type" evidence="5">
    <location>
        <begin position="13"/>
        <end position="74"/>
    </location>
</feature>
<dbReference type="PANTHER" id="PTHR30055">
    <property type="entry name" value="HTH-TYPE TRANSCRIPTIONAL REGULATOR RUTR"/>
    <property type="match status" value="1"/>
</dbReference>
<dbReference type="InterPro" id="IPR009057">
    <property type="entry name" value="Homeodomain-like_sf"/>
</dbReference>